<evidence type="ECO:0000313" key="6">
    <source>
        <dbReference type="EMBL" id="CAB4635965.1"/>
    </source>
</evidence>
<evidence type="ECO:0000313" key="8">
    <source>
        <dbReference type="EMBL" id="CAB5049350.1"/>
    </source>
</evidence>
<evidence type="ECO:0000313" key="5">
    <source>
        <dbReference type="EMBL" id="CAB4596721.1"/>
    </source>
</evidence>
<dbReference type="GO" id="GO:0006412">
    <property type="term" value="P:translation"/>
    <property type="evidence" value="ECO:0007669"/>
    <property type="project" value="InterPro"/>
</dbReference>
<dbReference type="HAMAP" id="MF_00374">
    <property type="entry name" value="Ribosomal_uL29"/>
    <property type="match status" value="1"/>
</dbReference>
<evidence type="ECO:0000313" key="9">
    <source>
        <dbReference type="EMBL" id="CAB5122035.1"/>
    </source>
</evidence>
<evidence type="ECO:0000256" key="3">
    <source>
        <dbReference type="ARBA" id="ARBA00023274"/>
    </source>
</evidence>
<proteinExistence type="inferred from homology"/>
<dbReference type="NCBIfam" id="TIGR00012">
    <property type="entry name" value="L29"/>
    <property type="match status" value="1"/>
</dbReference>
<evidence type="ECO:0000256" key="1">
    <source>
        <dbReference type="ARBA" id="ARBA00009254"/>
    </source>
</evidence>
<gene>
    <name evidence="4" type="ORF">UFOPK1421_00291</name>
    <name evidence="5" type="ORF">UFOPK1820_00465</name>
    <name evidence="6" type="ORF">UFOPK1960_00977</name>
    <name evidence="7" type="ORF">UFOPK2921_00978</name>
    <name evidence="8" type="ORF">UFOPK4275_00692</name>
    <name evidence="9" type="ORF">UFOPK4422_00748</name>
</gene>
<dbReference type="InterPro" id="IPR001854">
    <property type="entry name" value="Ribosomal_uL29"/>
</dbReference>
<dbReference type="EMBL" id="CAEZSL010000019">
    <property type="protein sequence ID" value="CAB4535137.1"/>
    <property type="molecule type" value="Genomic_DNA"/>
</dbReference>
<sequence>MATQAAKDRAELGELDLTSLVEQLRASKQEALNLRFRSATGQLDTHSELRRVRRRIARINTLIRQREIAAAEAGE</sequence>
<evidence type="ECO:0000313" key="7">
    <source>
        <dbReference type="EMBL" id="CAB4783015.1"/>
    </source>
</evidence>
<dbReference type="SUPFAM" id="SSF46561">
    <property type="entry name" value="Ribosomal protein L29 (L29p)"/>
    <property type="match status" value="1"/>
</dbReference>
<dbReference type="EMBL" id="CAEZUK010000053">
    <property type="protein sequence ID" value="CAB4596721.1"/>
    <property type="molecule type" value="Genomic_DNA"/>
</dbReference>
<evidence type="ECO:0000313" key="4">
    <source>
        <dbReference type="EMBL" id="CAB4535137.1"/>
    </source>
</evidence>
<keyword evidence="3" id="KW-0687">Ribonucleoprotein</keyword>
<dbReference type="InterPro" id="IPR036049">
    <property type="entry name" value="Ribosomal_uL29_sf"/>
</dbReference>
<dbReference type="Pfam" id="PF00831">
    <property type="entry name" value="Ribosomal_L29"/>
    <property type="match status" value="1"/>
</dbReference>
<name>A0A6J7VUY0_9ZZZZ</name>
<accession>A0A6J7VUY0</accession>
<organism evidence="9">
    <name type="scientific">freshwater metagenome</name>
    <dbReference type="NCBI Taxonomy" id="449393"/>
    <lineage>
        <taxon>unclassified sequences</taxon>
        <taxon>metagenomes</taxon>
        <taxon>ecological metagenomes</taxon>
    </lineage>
</organism>
<evidence type="ECO:0000256" key="2">
    <source>
        <dbReference type="ARBA" id="ARBA00022980"/>
    </source>
</evidence>
<dbReference type="AlphaFoldDB" id="A0A6J7VUY0"/>
<dbReference type="PANTHER" id="PTHR10916:SF0">
    <property type="entry name" value="LARGE RIBOSOMAL SUBUNIT PROTEIN UL29C"/>
    <property type="match status" value="1"/>
</dbReference>
<reference evidence="9" key="1">
    <citation type="submission" date="2020-05" db="EMBL/GenBank/DDBJ databases">
        <authorList>
            <person name="Chiriac C."/>
            <person name="Salcher M."/>
            <person name="Ghai R."/>
            <person name="Kavagutti S V."/>
        </authorList>
    </citation>
    <scope>NUCLEOTIDE SEQUENCE</scope>
</reference>
<dbReference type="InterPro" id="IPR050063">
    <property type="entry name" value="Ribosomal_protein_uL29"/>
</dbReference>
<dbReference type="GO" id="GO:0022625">
    <property type="term" value="C:cytosolic large ribosomal subunit"/>
    <property type="evidence" value="ECO:0007669"/>
    <property type="project" value="TreeGrafter"/>
</dbReference>
<dbReference type="EMBL" id="CAEZZV010000124">
    <property type="protein sequence ID" value="CAB4783015.1"/>
    <property type="molecule type" value="Genomic_DNA"/>
</dbReference>
<dbReference type="EMBL" id="CAFBQJ010000108">
    <property type="protein sequence ID" value="CAB5049350.1"/>
    <property type="molecule type" value="Genomic_DNA"/>
</dbReference>
<dbReference type="Gene3D" id="1.10.287.310">
    <property type="match status" value="1"/>
</dbReference>
<dbReference type="EMBL" id="CAEZVL010000156">
    <property type="protein sequence ID" value="CAB4635965.1"/>
    <property type="molecule type" value="Genomic_DNA"/>
</dbReference>
<keyword evidence="2" id="KW-0689">Ribosomal protein</keyword>
<dbReference type="EMBL" id="CAFBRX010000063">
    <property type="protein sequence ID" value="CAB5122035.1"/>
    <property type="molecule type" value="Genomic_DNA"/>
</dbReference>
<comment type="similarity">
    <text evidence="1">Belongs to the universal ribosomal protein uL29 family.</text>
</comment>
<protein>
    <submittedName>
        <fullName evidence="9">Unannotated protein</fullName>
    </submittedName>
</protein>
<dbReference type="PANTHER" id="PTHR10916">
    <property type="entry name" value="60S RIBOSOMAL PROTEIN L35/50S RIBOSOMAL PROTEIN L29"/>
    <property type="match status" value="1"/>
</dbReference>
<dbReference type="GO" id="GO:0003735">
    <property type="term" value="F:structural constituent of ribosome"/>
    <property type="evidence" value="ECO:0007669"/>
    <property type="project" value="InterPro"/>
</dbReference>